<dbReference type="AlphaFoldDB" id="A0A5D2Y7C6"/>
<name>A0A5D2Y7C6_GOSMU</name>
<dbReference type="Proteomes" id="UP000323597">
    <property type="component" value="Chromosome A08"/>
</dbReference>
<feature type="transmembrane region" description="Helical" evidence="1">
    <location>
        <begin position="40"/>
        <end position="64"/>
    </location>
</feature>
<organism evidence="2 3">
    <name type="scientific">Gossypium mustelinum</name>
    <name type="common">Cotton</name>
    <name type="synonym">Gossypium caicoense</name>
    <dbReference type="NCBI Taxonomy" id="34275"/>
    <lineage>
        <taxon>Eukaryota</taxon>
        <taxon>Viridiplantae</taxon>
        <taxon>Streptophyta</taxon>
        <taxon>Embryophyta</taxon>
        <taxon>Tracheophyta</taxon>
        <taxon>Spermatophyta</taxon>
        <taxon>Magnoliopsida</taxon>
        <taxon>eudicotyledons</taxon>
        <taxon>Gunneridae</taxon>
        <taxon>Pentapetalae</taxon>
        <taxon>rosids</taxon>
        <taxon>malvids</taxon>
        <taxon>Malvales</taxon>
        <taxon>Malvaceae</taxon>
        <taxon>Malvoideae</taxon>
        <taxon>Gossypium</taxon>
    </lineage>
</organism>
<keyword evidence="3" id="KW-1185">Reference proteome</keyword>
<dbReference type="InterPro" id="IPR036858">
    <property type="entry name" value="Cyclin-dep_kinase_reg-sub_sf"/>
</dbReference>
<dbReference type="SUPFAM" id="SSF55637">
    <property type="entry name" value="Cell cycle regulatory proteins"/>
    <property type="match status" value="1"/>
</dbReference>
<reference evidence="2 3" key="1">
    <citation type="submission" date="2019-07" db="EMBL/GenBank/DDBJ databases">
        <title>WGS assembly of Gossypium mustelinum.</title>
        <authorList>
            <person name="Chen Z.J."/>
            <person name="Sreedasyam A."/>
            <person name="Ando A."/>
            <person name="Song Q."/>
            <person name="De L."/>
            <person name="Hulse-Kemp A."/>
            <person name="Ding M."/>
            <person name="Ye W."/>
            <person name="Kirkbride R."/>
            <person name="Jenkins J."/>
            <person name="Plott C."/>
            <person name="Lovell J."/>
            <person name="Lin Y.-M."/>
            <person name="Vaughn R."/>
            <person name="Liu B."/>
            <person name="Li W."/>
            <person name="Simpson S."/>
            <person name="Scheffler B."/>
            <person name="Saski C."/>
            <person name="Grover C."/>
            <person name="Hu G."/>
            <person name="Conover J."/>
            <person name="Carlson J."/>
            <person name="Shu S."/>
            <person name="Boston L."/>
            <person name="Williams M."/>
            <person name="Peterson D."/>
            <person name="Mcgee K."/>
            <person name="Jones D."/>
            <person name="Wendel J."/>
            <person name="Stelly D."/>
            <person name="Grimwood J."/>
            <person name="Schmutz J."/>
        </authorList>
    </citation>
    <scope>NUCLEOTIDE SEQUENCE [LARGE SCALE GENOMIC DNA]</scope>
    <source>
        <strain evidence="2">1408120.09</strain>
    </source>
</reference>
<dbReference type="EMBL" id="CM017643">
    <property type="protein sequence ID" value="TYJ21962.1"/>
    <property type="molecule type" value="Genomic_DNA"/>
</dbReference>
<sequence length="70" mass="8615">MGQIQYSEKYFDDTYEYRGMLFSPLKWPNFSPRIAYSLKYFFRVLHMSLFVTYFCIFTEMSIFLTQFCLI</sequence>
<evidence type="ECO:0000313" key="3">
    <source>
        <dbReference type="Proteomes" id="UP000323597"/>
    </source>
</evidence>
<proteinExistence type="predicted"/>
<keyword evidence="1" id="KW-0812">Transmembrane</keyword>
<protein>
    <submittedName>
        <fullName evidence="2">Uncharacterized protein</fullName>
    </submittedName>
</protein>
<evidence type="ECO:0000313" key="2">
    <source>
        <dbReference type="EMBL" id="TYJ21962.1"/>
    </source>
</evidence>
<keyword evidence="1" id="KW-0472">Membrane</keyword>
<accession>A0A5D2Y7C6</accession>
<evidence type="ECO:0000256" key="1">
    <source>
        <dbReference type="SAM" id="Phobius"/>
    </source>
</evidence>
<keyword evidence="1" id="KW-1133">Transmembrane helix</keyword>
<gene>
    <name evidence="2" type="ORF">E1A91_A08G097200v1</name>
</gene>
<dbReference type="GO" id="GO:0016538">
    <property type="term" value="F:cyclin-dependent protein serine/threonine kinase regulator activity"/>
    <property type="evidence" value="ECO:0007669"/>
    <property type="project" value="InterPro"/>
</dbReference>